<organism evidence="3 4">
    <name type="scientific">Neptuniibacter pectenicola</name>
    <dbReference type="NCBI Taxonomy" id="1806669"/>
    <lineage>
        <taxon>Bacteria</taxon>
        <taxon>Pseudomonadati</taxon>
        <taxon>Pseudomonadota</taxon>
        <taxon>Gammaproteobacteria</taxon>
        <taxon>Oceanospirillales</taxon>
        <taxon>Oceanospirillaceae</taxon>
        <taxon>Neptuniibacter</taxon>
    </lineage>
</organism>
<dbReference type="InterPro" id="IPR011576">
    <property type="entry name" value="Pyridox_Oxase_N"/>
</dbReference>
<dbReference type="InterPro" id="IPR014419">
    <property type="entry name" value="HutZ"/>
</dbReference>
<dbReference type="Proteomes" id="UP001449225">
    <property type="component" value="Unassembled WGS sequence"/>
</dbReference>
<dbReference type="SUPFAM" id="SSF50475">
    <property type="entry name" value="FMN-binding split barrel"/>
    <property type="match status" value="1"/>
</dbReference>
<dbReference type="InterPro" id="IPR052019">
    <property type="entry name" value="F420H2_bilvrd_red/Heme_oxyg"/>
</dbReference>
<gene>
    <name evidence="3" type="ORF">WNY58_02415</name>
</gene>
<name>A0ABU9TNT0_9GAMM</name>
<dbReference type="Pfam" id="PF01243">
    <property type="entry name" value="PNPOx_N"/>
    <property type="match status" value="1"/>
</dbReference>
<reference evidence="3 4" key="1">
    <citation type="submission" date="2024-03" db="EMBL/GenBank/DDBJ databases">
        <title>Community enrichment and isolation of bacterial strains for fucoidan degradation.</title>
        <authorList>
            <person name="Sichert A."/>
        </authorList>
    </citation>
    <scope>NUCLEOTIDE SEQUENCE [LARGE SCALE GENOMIC DNA]</scope>
    <source>
        <strain evidence="3 4">AS76</strain>
    </source>
</reference>
<proteinExistence type="predicted"/>
<evidence type="ECO:0000256" key="1">
    <source>
        <dbReference type="ARBA" id="ARBA00023002"/>
    </source>
</evidence>
<accession>A0ABU9TNT0</accession>
<dbReference type="InterPro" id="IPR012349">
    <property type="entry name" value="Split_barrel_FMN-bd"/>
</dbReference>
<keyword evidence="1" id="KW-0560">Oxidoreductase</keyword>
<feature type="domain" description="Pyridoxamine 5'-phosphate oxidase N-terminal" evidence="2">
    <location>
        <begin position="11"/>
        <end position="142"/>
    </location>
</feature>
<evidence type="ECO:0000313" key="4">
    <source>
        <dbReference type="Proteomes" id="UP001449225"/>
    </source>
</evidence>
<dbReference type="RefSeq" id="WP_342853599.1">
    <property type="nucleotide sequence ID" value="NZ_JBBMRA010000001.1"/>
</dbReference>
<dbReference type="PANTHER" id="PTHR35176:SF6">
    <property type="entry name" value="HEME OXYGENASE HI_0854-RELATED"/>
    <property type="match status" value="1"/>
</dbReference>
<keyword evidence="4" id="KW-1185">Reference proteome</keyword>
<dbReference type="PANTHER" id="PTHR35176">
    <property type="entry name" value="HEME OXYGENASE HI_0854-RELATED"/>
    <property type="match status" value="1"/>
</dbReference>
<evidence type="ECO:0000313" key="3">
    <source>
        <dbReference type="EMBL" id="MEM5535237.1"/>
    </source>
</evidence>
<sequence>MNKDSLQTRVQEEVLTFINSRKSLQLATSGKNGEPYASYSPFAIGDDCLYVLLSEMAVHATNLQENSVASVLIIQDEDDAKELFARKRINYSITAELLSYDNENWTLGINTLAERHGDRINKLSQLSDFKLFKLTPTGGRYVKGFGKAYTLAGEGLTGSEVQHMTGGHTKRDAA</sequence>
<dbReference type="Gene3D" id="2.30.110.10">
    <property type="entry name" value="Electron Transport, Fmn-binding Protein, Chain A"/>
    <property type="match status" value="1"/>
</dbReference>
<dbReference type="EMBL" id="JBBMRA010000001">
    <property type="protein sequence ID" value="MEM5535237.1"/>
    <property type="molecule type" value="Genomic_DNA"/>
</dbReference>
<comment type="caution">
    <text evidence="3">The sequence shown here is derived from an EMBL/GenBank/DDBJ whole genome shotgun (WGS) entry which is preliminary data.</text>
</comment>
<evidence type="ECO:0000259" key="2">
    <source>
        <dbReference type="Pfam" id="PF01243"/>
    </source>
</evidence>
<protein>
    <submittedName>
        <fullName evidence="3">Pyridoxamine 5'-phosphate oxidase family protein</fullName>
    </submittedName>
</protein>
<dbReference type="PIRSF" id="PIRSF004633">
    <property type="entry name" value="UCP_PLP_oxd"/>
    <property type="match status" value="1"/>
</dbReference>